<keyword evidence="1" id="KW-0812">Transmembrane</keyword>
<evidence type="ECO:0000313" key="2">
    <source>
        <dbReference type="EMBL" id="MEK7950432.1"/>
    </source>
</evidence>
<proteinExistence type="predicted"/>
<reference evidence="2 3" key="1">
    <citation type="submission" date="2024-04" db="EMBL/GenBank/DDBJ databases">
        <title>Luteolibacter sp. isolated from soil.</title>
        <authorList>
            <person name="An J."/>
        </authorList>
    </citation>
    <scope>NUCLEOTIDE SEQUENCE [LARGE SCALE GENOMIC DNA]</scope>
    <source>
        <strain evidence="2 3">Y139</strain>
    </source>
</reference>
<name>A0ABU9ATQ2_9BACT</name>
<evidence type="ECO:0008006" key="4">
    <source>
        <dbReference type="Google" id="ProtNLM"/>
    </source>
</evidence>
<gene>
    <name evidence="2" type="ORF">WKV53_07990</name>
</gene>
<protein>
    <recommendedName>
        <fullName evidence="4">Peptidase C39 domain-containing protein</fullName>
    </recommendedName>
</protein>
<comment type="caution">
    <text evidence="2">The sequence shown here is derived from an EMBL/GenBank/DDBJ whole genome shotgun (WGS) entry which is preliminary data.</text>
</comment>
<feature type="transmembrane region" description="Helical" evidence="1">
    <location>
        <begin position="67"/>
        <end position="88"/>
    </location>
</feature>
<sequence length="263" mass="29171">MSAPLVFGLVAAAFIALHVLAWKLTDQKSRGVQVTAAIVLTLLCLPGAWFALYYVHWLPEPPLLYQLRSLSFGEGFLALFGAAAGAWRNLLPKLLKSVPTAAGAFLLALPFLKPVFRPLDTTTLEERWEGDVCYQSSMVTCGPASAANILRFLGDKQVTERDLARDAWTSQSSTEAWHLARTLRHRGYRVRFLAPDGLPAKEDLPGILGTGSKTAGHFIALLEIENGEIHYIDPLGGRFHRPVKDFLKWVAFEPFFMSVQKEH</sequence>
<dbReference type="Proteomes" id="UP001371305">
    <property type="component" value="Unassembled WGS sequence"/>
</dbReference>
<accession>A0ABU9ATQ2</accession>
<keyword evidence="3" id="KW-1185">Reference proteome</keyword>
<dbReference type="Gene3D" id="3.90.70.10">
    <property type="entry name" value="Cysteine proteinases"/>
    <property type="match status" value="1"/>
</dbReference>
<feature type="transmembrane region" description="Helical" evidence="1">
    <location>
        <begin position="31"/>
        <end position="55"/>
    </location>
</feature>
<organism evidence="2 3">
    <name type="scientific">Luteolibacter soli</name>
    <dbReference type="NCBI Taxonomy" id="3135280"/>
    <lineage>
        <taxon>Bacteria</taxon>
        <taxon>Pseudomonadati</taxon>
        <taxon>Verrucomicrobiota</taxon>
        <taxon>Verrucomicrobiia</taxon>
        <taxon>Verrucomicrobiales</taxon>
        <taxon>Verrucomicrobiaceae</taxon>
        <taxon>Luteolibacter</taxon>
    </lineage>
</organism>
<dbReference type="RefSeq" id="WP_341404002.1">
    <property type="nucleotide sequence ID" value="NZ_JBBUKT010000002.1"/>
</dbReference>
<evidence type="ECO:0000256" key="1">
    <source>
        <dbReference type="SAM" id="Phobius"/>
    </source>
</evidence>
<keyword evidence="1" id="KW-1133">Transmembrane helix</keyword>
<keyword evidence="1" id="KW-0472">Membrane</keyword>
<dbReference type="EMBL" id="JBBUKT010000002">
    <property type="protein sequence ID" value="MEK7950432.1"/>
    <property type="molecule type" value="Genomic_DNA"/>
</dbReference>
<evidence type="ECO:0000313" key="3">
    <source>
        <dbReference type="Proteomes" id="UP001371305"/>
    </source>
</evidence>